<comment type="caution">
    <text evidence="1">The sequence shown here is derived from an EMBL/GenBank/DDBJ whole genome shotgun (WGS) entry which is preliminary data.</text>
</comment>
<gene>
    <name evidence="1" type="ORF">PPERSA_11096</name>
</gene>
<evidence type="ECO:0008006" key="3">
    <source>
        <dbReference type="Google" id="ProtNLM"/>
    </source>
</evidence>
<protein>
    <recommendedName>
        <fullName evidence="3">Insulin-like growth factor binding protein, N-terminal</fullName>
    </recommendedName>
</protein>
<proteinExistence type="predicted"/>
<dbReference type="EMBL" id="LDAU01000082">
    <property type="protein sequence ID" value="KRX07547.1"/>
    <property type="molecule type" value="Genomic_DNA"/>
</dbReference>
<evidence type="ECO:0000313" key="2">
    <source>
        <dbReference type="Proteomes" id="UP000054937"/>
    </source>
</evidence>
<keyword evidence="2" id="KW-1185">Reference proteome</keyword>
<reference evidence="1 2" key="1">
    <citation type="journal article" date="2015" name="Sci. Rep.">
        <title>Genome of the facultative scuticociliatosis pathogen Pseudocohnilembus persalinus provides insight into its virulence through horizontal gene transfer.</title>
        <authorList>
            <person name="Xiong J."/>
            <person name="Wang G."/>
            <person name="Cheng J."/>
            <person name="Tian M."/>
            <person name="Pan X."/>
            <person name="Warren A."/>
            <person name="Jiang C."/>
            <person name="Yuan D."/>
            <person name="Miao W."/>
        </authorList>
    </citation>
    <scope>NUCLEOTIDE SEQUENCE [LARGE SCALE GENOMIC DNA]</scope>
    <source>
        <strain evidence="1">36N120E</strain>
    </source>
</reference>
<name>A0A0V0QZ86_PSEPJ</name>
<dbReference type="Proteomes" id="UP000054937">
    <property type="component" value="Unassembled WGS sequence"/>
</dbReference>
<organism evidence="1 2">
    <name type="scientific">Pseudocohnilembus persalinus</name>
    <name type="common">Ciliate</name>
    <dbReference type="NCBI Taxonomy" id="266149"/>
    <lineage>
        <taxon>Eukaryota</taxon>
        <taxon>Sar</taxon>
        <taxon>Alveolata</taxon>
        <taxon>Ciliophora</taxon>
        <taxon>Intramacronucleata</taxon>
        <taxon>Oligohymenophorea</taxon>
        <taxon>Scuticociliatia</taxon>
        <taxon>Philasterida</taxon>
        <taxon>Pseudocohnilembidae</taxon>
        <taxon>Pseudocohnilembus</taxon>
    </lineage>
</organism>
<dbReference type="AlphaFoldDB" id="A0A0V0QZ86"/>
<dbReference type="InParanoid" id="A0A0V0QZ86"/>
<sequence>MSLKKLAESQIFENIQNPISVIQCGQCKKGCKLCENQDKCVQCFDQNAKDITCECKRGYFGINVYQIPDYYSENIKNQIINQWKNNMPIIYDPLYKKQILKNFQQQGLADQVCFKCHESCIKYNKNR</sequence>
<accession>A0A0V0QZ86</accession>
<evidence type="ECO:0000313" key="1">
    <source>
        <dbReference type="EMBL" id="KRX07547.1"/>
    </source>
</evidence>